<accession>A0A858RIX2</accession>
<feature type="transmembrane region" description="Helical" evidence="1">
    <location>
        <begin position="21"/>
        <end position="42"/>
    </location>
</feature>
<keyword evidence="1" id="KW-1133">Transmembrane helix</keyword>
<keyword evidence="1" id="KW-0812">Transmembrane</keyword>
<sequence length="253" mass="27922">MPRDKQPPPKKKRPAAFYWWTLANVLALCLAVLSWLVCLHLFQHPEIPRNFAILKKLGRVTPPLPLKQLEAPPGDSADPRAFYRRYAGLSAEDLALFNAALMRNYLSNFREQNLIQYTEGNYRVEQVRPLGPDDIFHPGFAVRAQAMIAPDEFTAPAPWPVVIEYLFPTDDPAAASLIAPNDLLQVSKFPNCAAVVHVAKLEGEDTPVICLTVAPIAFGDFKVGKTQKFTTAAPVELNPGGPLPVFQASPEGQ</sequence>
<name>A0A858RIX2_9BACT</name>
<dbReference type="RefSeq" id="WP_169455586.1">
    <property type="nucleotide sequence ID" value="NZ_CP051774.1"/>
</dbReference>
<keyword evidence="3" id="KW-1185">Reference proteome</keyword>
<gene>
    <name evidence="2" type="ORF">HHL09_15795</name>
</gene>
<keyword evidence="1" id="KW-0472">Membrane</keyword>
<dbReference type="AlphaFoldDB" id="A0A858RIX2"/>
<dbReference type="Proteomes" id="UP000501812">
    <property type="component" value="Chromosome"/>
</dbReference>
<reference evidence="2 3" key="1">
    <citation type="submission" date="2020-04" db="EMBL/GenBank/DDBJ databases">
        <title>Luteolibacter sp. G-1-1-1 isolated from soil.</title>
        <authorList>
            <person name="Dahal R.H."/>
        </authorList>
    </citation>
    <scope>NUCLEOTIDE SEQUENCE [LARGE SCALE GENOMIC DNA]</scope>
    <source>
        <strain evidence="2 3">G-1-1-1</strain>
    </source>
</reference>
<proteinExistence type="predicted"/>
<evidence type="ECO:0000313" key="2">
    <source>
        <dbReference type="EMBL" id="QJE97186.1"/>
    </source>
</evidence>
<evidence type="ECO:0000256" key="1">
    <source>
        <dbReference type="SAM" id="Phobius"/>
    </source>
</evidence>
<protein>
    <submittedName>
        <fullName evidence="2">Uncharacterized protein</fullName>
    </submittedName>
</protein>
<organism evidence="2 3">
    <name type="scientific">Luteolibacter luteus</name>
    <dbReference type="NCBI Taxonomy" id="2728835"/>
    <lineage>
        <taxon>Bacteria</taxon>
        <taxon>Pseudomonadati</taxon>
        <taxon>Verrucomicrobiota</taxon>
        <taxon>Verrucomicrobiia</taxon>
        <taxon>Verrucomicrobiales</taxon>
        <taxon>Verrucomicrobiaceae</taxon>
        <taxon>Luteolibacter</taxon>
    </lineage>
</organism>
<dbReference type="EMBL" id="CP051774">
    <property type="protein sequence ID" value="QJE97186.1"/>
    <property type="molecule type" value="Genomic_DNA"/>
</dbReference>
<evidence type="ECO:0000313" key="3">
    <source>
        <dbReference type="Proteomes" id="UP000501812"/>
    </source>
</evidence>
<dbReference type="KEGG" id="luo:HHL09_15795"/>